<protein>
    <recommendedName>
        <fullName evidence="4">Prepilin-type N-terminal cleavage/methylation domain-containing protein</fullName>
    </recommendedName>
</protein>
<sequence>MLKLKKQLRSQEGFTLAELIVVLVILAILAAFTIPAMLGFVEEAKGKAAIAEAREVYVAAQSTITGTANSEITDFSIQKKMVDLLKNDSLFFTGENAYDPEYQIMIENVRNDGSAYDLRDDYHIRKTIKMVVLLGKKGTDQENVIQRIQYINNGREYLATITPGGSAEITKIEKN</sequence>
<evidence type="ECO:0000256" key="1">
    <source>
        <dbReference type="SAM" id="Phobius"/>
    </source>
</evidence>
<dbReference type="InterPro" id="IPR012902">
    <property type="entry name" value="N_methyl_site"/>
</dbReference>
<dbReference type="SUPFAM" id="SSF54523">
    <property type="entry name" value="Pili subunits"/>
    <property type="match status" value="1"/>
</dbReference>
<reference key="1">
    <citation type="submission" date="2010-09" db="EMBL/GenBank/DDBJ databases">
        <authorList>
            <person name="Roh H."/>
            <person name="Ko H.-J."/>
            <person name="Kim D."/>
            <person name="Choi D.G."/>
            <person name="Park S."/>
            <person name="Kim S."/>
            <person name="Kim K.H."/>
            <person name="Chang I.S."/>
            <person name="Choi I.-G."/>
        </authorList>
    </citation>
    <scope>NUCLEOTIDE SEQUENCE</scope>
    <source>
        <strain>KIST612</strain>
    </source>
</reference>
<evidence type="ECO:0000313" key="3">
    <source>
        <dbReference type="Proteomes" id="UP000006873"/>
    </source>
</evidence>
<dbReference type="RefSeq" id="WP_013382393.1">
    <property type="nucleotide sequence ID" value="NC_014624.2"/>
</dbReference>
<keyword evidence="1" id="KW-0472">Membrane</keyword>
<gene>
    <name evidence="2" type="ordered locus">ELI_4144</name>
</gene>
<dbReference type="Proteomes" id="UP000006873">
    <property type="component" value="Chromosome"/>
</dbReference>
<reference evidence="2 3" key="2">
    <citation type="journal article" date="2011" name="J. Bacteriol.">
        <title>Complete genome sequence of a carbon monoxide-utilizing acetogen, Eubacterium limosum KIST612.</title>
        <authorList>
            <person name="Roh H."/>
            <person name="Ko H.J."/>
            <person name="Kim D."/>
            <person name="Choi D.G."/>
            <person name="Park S."/>
            <person name="Kim S."/>
            <person name="Chang I.S."/>
            <person name="Choi I.G."/>
        </authorList>
    </citation>
    <scope>NUCLEOTIDE SEQUENCE [LARGE SCALE GENOMIC DNA]</scope>
    <source>
        <strain evidence="2 3">KIST612</strain>
    </source>
</reference>
<dbReference type="HOGENOM" id="CLU_1530327_0_0_9"/>
<dbReference type="eggNOG" id="COG4969">
    <property type="taxonomic scope" value="Bacteria"/>
</dbReference>
<evidence type="ECO:0000313" key="2">
    <source>
        <dbReference type="EMBL" id="ADO39086.1"/>
    </source>
</evidence>
<proteinExistence type="predicted"/>
<keyword evidence="1" id="KW-0812">Transmembrane</keyword>
<name>E3GQ37_9FIRM</name>
<accession>E3GQ37</accession>
<dbReference type="AlphaFoldDB" id="E3GQ37"/>
<dbReference type="Pfam" id="PF07963">
    <property type="entry name" value="N_methyl"/>
    <property type="match status" value="1"/>
</dbReference>
<dbReference type="InterPro" id="IPR045584">
    <property type="entry name" value="Pilin-like"/>
</dbReference>
<dbReference type="NCBIfam" id="TIGR02532">
    <property type="entry name" value="IV_pilin_GFxxxE"/>
    <property type="match status" value="1"/>
</dbReference>
<feature type="transmembrane region" description="Helical" evidence="1">
    <location>
        <begin position="20"/>
        <end position="41"/>
    </location>
</feature>
<dbReference type="GeneID" id="68365476"/>
<dbReference type="EMBL" id="CP002273">
    <property type="protein sequence ID" value="ADO39086.1"/>
    <property type="molecule type" value="Genomic_DNA"/>
</dbReference>
<keyword evidence="1" id="KW-1133">Transmembrane helix</keyword>
<dbReference type="KEGG" id="elm:ELI_4144"/>
<organism evidence="2 3">
    <name type="scientific">Eubacterium callanderi</name>
    <dbReference type="NCBI Taxonomy" id="53442"/>
    <lineage>
        <taxon>Bacteria</taxon>
        <taxon>Bacillati</taxon>
        <taxon>Bacillota</taxon>
        <taxon>Clostridia</taxon>
        <taxon>Eubacteriales</taxon>
        <taxon>Eubacteriaceae</taxon>
        <taxon>Eubacterium</taxon>
    </lineage>
</organism>
<evidence type="ECO:0008006" key="4">
    <source>
        <dbReference type="Google" id="ProtNLM"/>
    </source>
</evidence>
<dbReference type="Gene3D" id="3.30.700.10">
    <property type="entry name" value="Glycoprotein, Type 4 Pilin"/>
    <property type="match status" value="1"/>
</dbReference>
<keyword evidence="3" id="KW-1185">Reference proteome</keyword>